<protein>
    <submittedName>
        <fullName evidence="2">Uncharacterized protein</fullName>
    </submittedName>
</protein>
<reference evidence="2" key="1">
    <citation type="submission" date="2023-04" db="EMBL/GenBank/DDBJ databases">
        <authorList>
            <person name="Vijverberg K."/>
            <person name="Xiong W."/>
            <person name="Schranz E."/>
        </authorList>
    </citation>
    <scope>NUCLEOTIDE SEQUENCE</scope>
</reference>
<dbReference type="GO" id="GO:0003676">
    <property type="term" value="F:nucleic acid binding"/>
    <property type="evidence" value="ECO:0007669"/>
    <property type="project" value="InterPro"/>
</dbReference>
<keyword evidence="3" id="KW-1185">Reference proteome</keyword>
<evidence type="ECO:0000313" key="3">
    <source>
        <dbReference type="Proteomes" id="UP001177003"/>
    </source>
</evidence>
<organism evidence="2 3">
    <name type="scientific">Lactuca saligna</name>
    <name type="common">Willowleaf lettuce</name>
    <dbReference type="NCBI Taxonomy" id="75948"/>
    <lineage>
        <taxon>Eukaryota</taxon>
        <taxon>Viridiplantae</taxon>
        <taxon>Streptophyta</taxon>
        <taxon>Embryophyta</taxon>
        <taxon>Tracheophyta</taxon>
        <taxon>Spermatophyta</taxon>
        <taxon>Magnoliopsida</taxon>
        <taxon>eudicotyledons</taxon>
        <taxon>Gunneridae</taxon>
        <taxon>Pentapetalae</taxon>
        <taxon>asterids</taxon>
        <taxon>campanulids</taxon>
        <taxon>Asterales</taxon>
        <taxon>Asteraceae</taxon>
        <taxon>Cichorioideae</taxon>
        <taxon>Cichorieae</taxon>
        <taxon>Lactucinae</taxon>
        <taxon>Lactuca</taxon>
    </lineage>
</organism>
<sequence length="184" mass="20330">MPGKPNTKRVRDVSEKSGKHRVSKKGKKISCSLCKVEGHNKKTCPNVDRSRPNKLPTRVNTTKAPKGENVKKRNAKVATGSRTGMDGGYTHGNRVKRTKTTKGENVKKKTAEEASGSRIGMECEDRQGTRESGTTQVTRERGNVVIPRFKRMKNSERIIKKKLATQVIGKDGEGSTSEKPVNLM</sequence>
<evidence type="ECO:0000256" key="1">
    <source>
        <dbReference type="SAM" id="MobiDB-lite"/>
    </source>
</evidence>
<dbReference type="SUPFAM" id="SSF57756">
    <property type="entry name" value="Retrovirus zinc finger-like domains"/>
    <property type="match status" value="1"/>
</dbReference>
<dbReference type="Proteomes" id="UP001177003">
    <property type="component" value="Chromosome 0"/>
</dbReference>
<accession>A0AA35UXT6</accession>
<feature type="region of interest" description="Disordered" evidence="1">
    <location>
        <begin position="1"/>
        <end position="27"/>
    </location>
</feature>
<feature type="compositionally biased region" description="Basic and acidic residues" evidence="1">
    <location>
        <begin position="101"/>
        <end position="112"/>
    </location>
</feature>
<name>A0AA35UXT6_LACSI</name>
<dbReference type="GO" id="GO:0008270">
    <property type="term" value="F:zinc ion binding"/>
    <property type="evidence" value="ECO:0007669"/>
    <property type="project" value="InterPro"/>
</dbReference>
<evidence type="ECO:0000313" key="2">
    <source>
        <dbReference type="EMBL" id="CAI9260825.1"/>
    </source>
</evidence>
<feature type="compositionally biased region" description="Basic residues" evidence="1">
    <location>
        <begin position="18"/>
        <end position="27"/>
    </location>
</feature>
<feature type="region of interest" description="Disordered" evidence="1">
    <location>
        <begin position="39"/>
        <end position="143"/>
    </location>
</feature>
<dbReference type="AlphaFoldDB" id="A0AA35UXT6"/>
<dbReference type="InterPro" id="IPR036875">
    <property type="entry name" value="Znf_CCHC_sf"/>
</dbReference>
<proteinExistence type="predicted"/>
<gene>
    <name evidence="2" type="ORF">LSALG_LOCUS1650</name>
</gene>
<dbReference type="EMBL" id="OX465086">
    <property type="protein sequence ID" value="CAI9260825.1"/>
    <property type="molecule type" value="Genomic_DNA"/>
</dbReference>